<keyword evidence="1" id="KW-0812">Transmembrane</keyword>
<dbReference type="RefSeq" id="WP_085147576.1">
    <property type="nucleotide sequence ID" value="NZ_JACKUA010000017.1"/>
</dbReference>
<evidence type="ECO:0000256" key="1">
    <source>
        <dbReference type="SAM" id="Phobius"/>
    </source>
</evidence>
<accession>A0A1X2EZF6</accession>
<comment type="caution">
    <text evidence="2">The sequence shown here is derived from an EMBL/GenBank/DDBJ whole genome shotgun (WGS) entry which is preliminary data.</text>
</comment>
<dbReference type="InterPro" id="IPR039708">
    <property type="entry name" value="MT1774/Rv1733c-like"/>
</dbReference>
<dbReference type="EMBL" id="LQQA01000031">
    <property type="protein sequence ID" value="ORX11139.1"/>
    <property type="molecule type" value="Genomic_DNA"/>
</dbReference>
<dbReference type="PANTHER" id="PTHR42305">
    <property type="entry name" value="MEMBRANE PROTEIN RV1733C-RELATED"/>
    <property type="match status" value="1"/>
</dbReference>
<dbReference type="OrthoDB" id="4542680at2"/>
<evidence type="ECO:0000313" key="3">
    <source>
        <dbReference type="Proteomes" id="UP000193964"/>
    </source>
</evidence>
<proteinExistence type="predicted"/>
<sequence length="197" mass="21374">MNLITRGLSSWWRRAAGRDALVRRSDRVEAWMVAVTVVLLIGAVLVGSAVGIGLYNARTAHHAAARSTWHVVSATAMDSSAMAPDTRRFAWTVPACWPALGRTRCDTVDTERAVAAGQRLSIWIDHNGNYVQISDPARRALRDCLVAGLAVWGVLTTTILAAVAIFRRRLDAIRSRAVDVALALLLGTSSDMPDDSR</sequence>
<reference evidence="2 3" key="1">
    <citation type="submission" date="2016-01" db="EMBL/GenBank/DDBJ databases">
        <title>The new phylogeny of the genus Mycobacterium.</title>
        <authorList>
            <person name="Tarcisio F."/>
            <person name="Conor M."/>
            <person name="Antonella G."/>
            <person name="Elisabetta G."/>
            <person name="Giulia F.S."/>
            <person name="Sara T."/>
            <person name="Anna F."/>
            <person name="Clotilde B."/>
            <person name="Roberto B."/>
            <person name="Veronica D.S."/>
            <person name="Fabio R."/>
            <person name="Monica P."/>
            <person name="Olivier J."/>
            <person name="Enrico T."/>
            <person name="Nicola S."/>
        </authorList>
    </citation>
    <scope>NUCLEOTIDE SEQUENCE [LARGE SCALE GENOMIC DNA]</scope>
    <source>
        <strain evidence="2 3">ATCC 700010</strain>
    </source>
</reference>
<dbReference type="AlphaFoldDB" id="A0A1X2EZF6"/>
<keyword evidence="1" id="KW-0472">Membrane</keyword>
<dbReference type="Proteomes" id="UP000193964">
    <property type="component" value="Unassembled WGS sequence"/>
</dbReference>
<feature type="transmembrane region" description="Helical" evidence="1">
    <location>
        <begin position="30"/>
        <end position="55"/>
    </location>
</feature>
<keyword evidence="1" id="KW-1133">Transmembrane helix</keyword>
<protein>
    <submittedName>
        <fullName evidence="2">Uncharacterized protein</fullName>
    </submittedName>
</protein>
<dbReference type="PANTHER" id="PTHR42305:SF1">
    <property type="entry name" value="MEMBRANE PROTEIN RV1733C-RELATED"/>
    <property type="match status" value="1"/>
</dbReference>
<organism evidence="2 3">
    <name type="scientific">Mycolicibacterium wolinskyi</name>
    <dbReference type="NCBI Taxonomy" id="59750"/>
    <lineage>
        <taxon>Bacteria</taxon>
        <taxon>Bacillati</taxon>
        <taxon>Actinomycetota</taxon>
        <taxon>Actinomycetes</taxon>
        <taxon>Mycobacteriales</taxon>
        <taxon>Mycobacteriaceae</taxon>
        <taxon>Mycolicibacterium</taxon>
    </lineage>
</organism>
<evidence type="ECO:0000313" key="2">
    <source>
        <dbReference type="EMBL" id="ORX11139.1"/>
    </source>
</evidence>
<gene>
    <name evidence="2" type="ORF">AWC31_03150</name>
</gene>
<name>A0A1X2EZF6_9MYCO</name>
<feature type="transmembrane region" description="Helical" evidence="1">
    <location>
        <begin position="145"/>
        <end position="166"/>
    </location>
</feature>